<evidence type="ECO:0000313" key="1">
    <source>
        <dbReference type="EMBL" id="KAJ1124625.1"/>
    </source>
</evidence>
<dbReference type="AlphaFoldDB" id="A0AAV7PH72"/>
<comment type="caution">
    <text evidence="1">The sequence shown here is derived from an EMBL/GenBank/DDBJ whole genome shotgun (WGS) entry which is preliminary data.</text>
</comment>
<gene>
    <name evidence="1" type="ORF">NDU88_003074</name>
</gene>
<protein>
    <submittedName>
        <fullName evidence="1">Uncharacterized protein</fullName>
    </submittedName>
</protein>
<dbReference type="EMBL" id="JANPWB010000011">
    <property type="protein sequence ID" value="KAJ1124625.1"/>
    <property type="molecule type" value="Genomic_DNA"/>
</dbReference>
<organism evidence="1 2">
    <name type="scientific">Pleurodeles waltl</name>
    <name type="common">Iberian ribbed newt</name>
    <dbReference type="NCBI Taxonomy" id="8319"/>
    <lineage>
        <taxon>Eukaryota</taxon>
        <taxon>Metazoa</taxon>
        <taxon>Chordata</taxon>
        <taxon>Craniata</taxon>
        <taxon>Vertebrata</taxon>
        <taxon>Euteleostomi</taxon>
        <taxon>Amphibia</taxon>
        <taxon>Batrachia</taxon>
        <taxon>Caudata</taxon>
        <taxon>Salamandroidea</taxon>
        <taxon>Salamandridae</taxon>
        <taxon>Pleurodelinae</taxon>
        <taxon>Pleurodeles</taxon>
    </lineage>
</organism>
<keyword evidence="2" id="KW-1185">Reference proteome</keyword>
<accession>A0AAV7PH72</accession>
<dbReference type="Proteomes" id="UP001066276">
    <property type="component" value="Chromosome 7"/>
</dbReference>
<sequence>MQRPFHSAKWCKIAAGGSTAAKESGACGSGPLRQRGALPAERECSNLFTVPLGAKWQPAALMTQRSLGLVVQGLPGSLEVFP</sequence>
<evidence type="ECO:0000313" key="2">
    <source>
        <dbReference type="Proteomes" id="UP001066276"/>
    </source>
</evidence>
<reference evidence="1" key="1">
    <citation type="journal article" date="2022" name="bioRxiv">
        <title>Sequencing and chromosome-scale assembly of the giantPleurodeles waltlgenome.</title>
        <authorList>
            <person name="Brown T."/>
            <person name="Elewa A."/>
            <person name="Iarovenko S."/>
            <person name="Subramanian E."/>
            <person name="Araus A.J."/>
            <person name="Petzold A."/>
            <person name="Susuki M."/>
            <person name="Suzuki K.-i.T."/>
            <person name="Hayashi T."/>
            <person name="Toyoda A."/>
            <person name="Oliveira C."/>
            <person name="Osipova E."/>
            <person name="Leigh N.D."/>
            <person name="Simon A."/>
            <person name="Yun M.H."/>
        </authorList>
    </citation>
    <scope>NUCLEOTIDE SEQUENCE</scope>
    <source>
        <strain evidence="1">20211129_DDA</strain>
        <tissue evidence="1">Liver</tissue>
    </source>
</reference>
<name>A0AAV7PH72_PLEWA</name>
<proteinExistence type="predicted"/>